<feature type="compositionally biased region" description="Basic and acidic residues" evidence="1">
    <location>
        <begin position="66"/>
        <end position="76"/>
    </location>
</feature>
<name>K0RB00_THAOC</name>
<protein>
    <submittedName>
        <fullName evidence="2">Uncharacterized protein</fullName>
    </submittedName>
</protein>
<proteinExistence type="predicted"/>
<reference evidence="2 3" key="1">
    <citation type="journal article" date="2012" name="Genome Biol.">
        <title>Genome and low-iron response of an oceanic diatom adapted to chronic iron limitation.</title>
        <authorList>
            <person name="Lommer M."/>
            <person name="Specht M."/>
            <person name="Roy A.S."/>
            <person name="Kraemer L."/>
            <person name="Andreson R."/>
            <person name="Gutowska M.A."/>
            <person name="Wolf J."/>
            <person name="Bergner S.V."/>
            <person name="Schilhabel M.B."/>
            <person name="Klostermeier U.C."/>
            <person name="Beiko R.G."/>
            <person name="Rosenstiel P."/>
            <person name="Hippler M."/>
            <person name="Laroche J."/>
        </authorList>
    </citation>
    <scope>NUCLEOTIDE SEQUENCE [LARGE SCALE GENOMIC DNA]</scope>
    <source>
        <strain evidence="2 3">CCMP1005</strain>
    </source>
</reference>
<gene>
    <name evidence="2" type="ORF">THAOC_37883</name>
</gene>
<feature type="region of interest" description="Disordered" evidence="1">
    <location>
        <begin position="49"/>
        <end position="76"/>
    </location>
</feature>
<comment type="caution">
    <text evidence="2">The sequence shown here is derived from an EMBL/GenBank/DDBJ whole genome shotgun (WGS) entry which is preliminary data.</text>
</comment>
<evidence type="ECO:0000256" key="1">
    <source>
        <dbReference type="SAM" id="MobiDB-lite"/>
    </source>
</evidence>
<keyword evidence="3" id="KW-1185">Reference proteome</keyword>
<organism evidence="2 3">
    <name type="scientific">Thalassiosira oceanica</name>
    <name type="common">Marine diatom</name>
    <dbReference type="NCBI Taxonomy" id="159749"/>
    <lineage>
        <taxon>Eukaryota</taxon>
        <taxon>Sar</taxon>
        <taxon>Stramenopiles</taxon>
        <taxon>Ochrophyta</taxon>
        <taxon>Bacillariophyta</taxon>
        <taxon>Coscinodiscophyceae</taxon>
        <taxon>Thalassiosirophycidae</taxon>
        <taxon>Thalassiosirales</taxon>
        <taxon>Thalassiosiraceae</taxon>
        <taxon>Thalassiosira</taxon>
    </lineage>
</organism>
<evidence type="ECO:0000313" key="3">
    <source>
        <dbReference type="Proteomes" id="UP000266841"/>
    </source>
</evidence>
<feature type="compositionally biased region" description="Acidic residues" evidence="1">
    <location>
        <begin position="49"/>
        <end position="65"/>
    </location>
</feature>
<feature type="non-terminal residue" evidence="2">
    <location>
        <position position="1"/>
    </location>
</feature>
<dbReference type="AlphaFoldDB" id="K0RB00"/>
<sequence>PGAHGRAGRRDRVVPVDAAAVPAVPPPAAAAGPGAPGVPLGVRAEVLDADAAGEEEVQDEEEEEAEQGRREVEGVDPQTRDCVPHRFWRLRGLPDCLLVRSFVVCFARCLWELFSSVKSSCKNIPVRTVQRVSAGWPVAHANCAR</sequence>
<evidence type="ECO:0000313" key="2">
    <source>
        <dbReference type="EMBL" id="EJK43652.1"/>
    </source>
</evidence>
<accession>K0RB00</accession>
<dbReference type="EMBL" id="AGNL01050821">
    <property type="protein sequence ID" value="EJK43652.1"/>
    <property type="molecule type" value="Genomic_DNA"/>
</dbReference>
<dbReference type="Proteomes" id="UP000266841">
    <property type="component" value="Unassembled WGS sequence"/>
</dbReference>